<dbReference type="OrthoDB" id="4458457at2"/>
<evidence type="ECO:0000313" key="2">
    <source>
        <dbReference type="Proteomes" id="UP000237061"/>
    </source>
</evidence>
<comment type="caution">
    <text evidence="1">The sequence shown here is derived from an EMBL/GenBank/DDBJ whole genome shotgun (WGS) entry which is preliminary data.</text>
</comment>
<evidence type="ECO:0000313" key="1">
    <source>
        <dbReference type="EMBL" id="POH71866.1"/>
    </source>
</evidence>
<dbReference type="RefSeq" id="WP_103467403.1">
    <property type="nucleotide sequence ID" value="NZ_PPXB01000025.1"/>
</dbReference>
<protein>
    <recommendedName>
        <fullName evidence="3">SRPBCC family protein</fullName>
    </recommendedName>
</protein>
<evidence type="ECO:0008006" key="3">
    <source>
        <dbReference type="Google" id="ProtNLM"/>
    </source>
</evidence>
<dbReference type="InterPro" id="IPR023393">
    <property type="entry name" value="START-like_dom_sf"/>
</dbReference>
<dbReference type="Proteomes" id="UP000237061">
    <property type="component" value="Unassembled WGS sequence"/>
</dbReference>
<organism evidence="1 2">
    <name type="scientific">Arthrobacter glacialis</name>
    <dbReference type="NCBI Taxonomy" id="1664"/>
    <lineage>
        <taxon>Bacteria</taxon>
        <taxon>Bacillati</taxon>
        <taxon>Actinomycetota</taxon>
        <taxon>Actinomycetes</taxon>
        <taxon>Micrococcales</taxon>
        <taxon>Micrococcaceae</taxon>
        <taxon>Arthrobacter</taxon>
    </lineage>
</organism>
<dbReference type="SUPFAM" id="SSF55961">
    <property type="entry name" value="Bet v1-like"/>
    <property type="match status" value="1"/>
</dbReference>
<reference evidence="1 2" key="1">
    <citation type="submission" date="2018-01" db="EMBL/GenBank/DDBJ databases">
        <title>Arthrobacter sp. nov., from glaciers in China.</title>
        <authorList>
            <person name="Liu Q."/>
            <person name="Xin Y.-H."/>
        </authorList>
    </citation>
    <scope>NUCLEOTIDE SEQUENCE [LARGE SCALE GENOMIC DNA]</scope>
    <source>
        <strain evidence="1 2">HLT2-12-2</strain>
    </source>
</reference>
<sequence>MEHKTTFFANKHFALEAGNSWSEHHGEECDFDVVTWTITNYVPESTMDFHGKQRGIRQRVRMTIEPVDAGYRLTETIRFSPAFKGKFGPSVLSWLLLVTGLLAKFGDDKGESLARLQDYLDGVKELSSQTDA</sequence>
<accession>A0A2S3ZRK2</accession>
<dbReference type="EMBL" id="PPXC01000021">
    <property type="protein sequence ID" value="POH71866.1"/>
    <property type="molecule type" value="Genomic_DNA"/>
</dbReference>
<name>A0A2S3ZRK2_ARTGL</name>
<dbReference type="AlphaFoldDB" id="A0A2S3ZRK2"/>
<gene>
    <name evidence="1" type="ORF">CVS27_18930</name>
</gene>
<dbReference type="Gene3D" id="3.30.530.20">
    <property type="match status" value="1"/>
</dbReference>
<proteinExistence type="predicted"/>
<keyword evidence="2" id="KW-1185">Reference proteome</keyword>